<reference evidence="1 2" key="1">
    <citation type="submission" date="2024-08" db="EMBL/GenBank/DDBJ databases">
        <authorList>
            <person name="Ishaq N."/>
        </authorList>
    </citation>
    <scope>NUCLEOTIDE SEQUENCE [LARGE SCALE GENOMIC DNA]</scope>
    <source>
        <strain evidence="1 2">DSM 18651</strain>
    </source>
</reference>
<name>A0ABV4P5Y6_9GAMM</name>
<organism evidence="1 2">
    <name type="scientific">Microbulbifer epialgicus</name>
    <dbReference type="NCBI Taxonomy" id="393907"/>
    <lineage>
        <taxon>Bacteria</taxon>
        <taxon>Pseudomonadati</taxon>
        <taxon>Pseudomonadota</taxon>
        <taxon>Gammaproteobacteria</taxon>
        <taxon>Cellvibrionales</taxon>
        <taxon>Microbulbiferaceae</taxon>
        <taxon>Microbulbifer</taxon>
    </lineage>
</organism>
<keyword evidence="2" id="KW-1185">Reference proteome</keyword>
<dbReference type="EMBL" id="JBGMEK010000093">
    <property type="protein sequence ID" value="MFA0813414.1"/>
    <property type="molecule type" value="Genomic_DNA"/>
</dbReference>
<sequence length="218" mass="24235">MVKKIRILFVVSMIFSGILSGCVGVVDMASLVGGFGVISEKVSTFDGATIVEVSPQFVHDPRHTWKFNTYKLGARWNSKSPEQVALIMSFTSSSDNVDFVYTELMGLDINLNGQQYSFVAENLFDYEREGWNSNLNTAYSEIQSSAIIPLKILKNMATATDCKIRIHSNDGYEDALFSMERRPGGQKLAVLSIREFLANVEKKRQILAINGSISSADR</sequence>
<evidence type="ECO:0008006" key="3">
    <source>
        <dbReference type="Google" id="ProtNLM"/>
    </source>
</evidence>
<dbReference type="Proteomes" id="UP001569428">
    <property type="component" value="Unassembled WGS sequence"/>
</dbReference>
<dbReference type="PROSITE" id="PS51257">
    <property type="entry name" value="PROKAR_LIPOPROTEIN"/>
    <property type="match status" value="1"/>
</dbReference>
<evidence type="ECO:0000313" key="2">
    <source>
        <dbReference type="Proteomes" id="UP001569428"/>
    </source>
</evidence>
<dbReference type="RefSeq" id="WP_371841222.1">
    <property type="nucleotide sequence ID" value="NZ_JBGMEK010000093.1"/>
</dbReference>
<proteinExistence type="predicted"/>
<comment type="caution">
    <text evidence="1">The sequence shown here is derived from an EMBL/GenBank/DDBJ whole genome shotgun (WGS) entry which is preliminary data.</text>
</comment>
<accession>A0ABV4P5Y6</accession>
<evidence type="ECO:0000313" key="1">
    <source>
        <dbReference type="EMBL" id="MFA0813414.1"/>
    </source>
</evidence>
<gene>
    <name evidence="1" type="ORF">ACCI49_21185</name>
</gene>
<protein>
    <recommendedName>
        <fullName evidence="3">ABC-type transport auxiliary lipoprotein component domain-containing protein</fullName>
    </recommendedName>
</protein>